<evidence type="ECO:0000313" key="4">
    <source>
        <dbReference type="Proteomes" id="UP001301769"/>
    </source>
</evidence>
<feature type="compositionally biased region" description="Basic residues" evidence="1">
    <location>
        <begin position="284"/>
        <end position="293"/>
    </location>
</feature>
<dbReference type="PANTHER" id="PTHR37577:SF1">
    <property type="entry name" value="INTEGRAL MEMBRANE PROTEIN"/>
    <property type="match status" value="1"/>
</dbReference>
<reference evidence="3" key="1">
    <citation type="journal article" date="2023" name="Mol. Phylogenet. Evol.">
        <title>Genome-scale phylogeny and comparative genomics of the fungal order Sordariales.</title>
        <authorList>
            <person name="Hensen N."/>
            <person name="Bonometti L."/>
            <person name="Westerberg I."/>
            <person name="Brannstrom I.O."/>
            <person name="Guillou S."/>
            <person name="Cros-Aarteil S."/>
            <person name="Calhoun S."/>
            <person name="Haridas S."/>
            <person name="Kuo A."/>
            <person name="Mondo S."/>
            <person name="Pangilinan J."/>
            <person name="Riley R."/>
            <person name="LaButti K."/>
            <person name="Andreopoulos B."/>
            <person name="Lipzen A."/>
            <person name="Chen C."/>
            <person name="Yan M."/>
            <person name="Daum C."/>
            <person name="Ng V."/>
            <person name="Clum A."/>
            <person name="Steindorff A."/>
            <person name="Ohm R.A."/>
            <person name="Martin F."/>
            <person name="Silar P."/>
            <person name="Natvig D.O."/>
            <person name="Lalanne C."/>
            <person name="Gautier V."/>
            <person name="Ament-Velasquez S.L."/>
            <person name="Kruys A."/>
            <person name="Hutchinson M.I."/>
            <person name="Powell A.J."/>
            <person name="Barry K."/>
            <person name="Miller A.N."/>
            <person name="Grigoriev I.V."/>
            <person name="Debuchy R."/>
            <person name="Gladieux P."/>
            <person name="Hiltunen Thoren M."/>
            <person name="Johannesson H."/>
        </authorList>
    </citation>
    <scope>NUCLEOTIDE SEQUENCE</scope>
    <source>
        <strain evidence="3">PSN293</strain>
    </source>
</reference>
<feature type="transmembrane region" description="Helical" evidence="2">
    <location>
        <begin position="374"/>
        <end position="392"/>
    </location>
</feature>
<sequence>MGICISSQNCKELYGIDINCEILATGNETYPNQTIIGGYLKGSLPPDPDIAGIGVVTSFIAATVIALCLSAFSLFLLIQNRRYLVRLDKLGENLRFAEKLHKFRGSELCEELVLGISGTQIFTGAAYAVALRYFKGCSTTAYHYDVVAMMMILTCTTHLMSVTIVRNYWKYKTLSLLRILTCLGVFTVTGILLANQNNDFEYDRKFPAVVPDNKNYSSILLPAACFQEGNSLLLNTLHHSLSDQSNDAFLSSKPSNKSKPTGKRARFVSWLHLSTMAKRESRQQHQKRTKRSKPTPVQKQGSSRWPSPGNILFYLFCSYLFANIAVGVWTVWTAAHQIGELRMWARGSGWLIKSGQGAESAQDDMTSFGQLVPIFLNLMLLFTLVHVITSFYSKSKDRRYDIYGGIIPDEPDSGPSNGNGNMNGTAMHVVDHHNAGYKPDPAVETYTHNGGATPVSMSNLPPHLGPGIMTTTPTSAQIVQYPSNAMPPTSQAQPNPRHSSMTNLRHSSAHSVPTSPLAGGHGISPYQ</sequence>
<evidence type="ECO:0000313" key="3">
    <source>
        <dbReference type="EMBL" id="KAK4214899.1"/>
    </source>
</evidence>
<feature type="region of interest" description="Disordered" evidence="1">
    <location>
        <begin position="481"/>
        <end position="527"/>
    </location>
</feature>
<feature type="compositionally biased region" description="Polar residues" evidence="1">
    <location>
        <begin position="295"/>
        <end position="305"/>
    </location>
</feature>
<keyword evidence="4" id="KW-1185">Reference proteome</keyword>
<name>A0AAN7B910_9PEZI</name>
<evidence type="ECO:0000256" key="2">
    <source>
        <dbReference type="SAM" id="Phobius"/>
    </source>
</evidence>
<feature type="transmembrane region" description="Helical" evidence="2">
    <location>
        <begin position="142"/>
        <end position="164"/>
    </location>
</feature>
<dbReference type="EMBL" id="MU858086">
    <property type="protein sequence ID" value="KAK4214899.1"/>
    <property type="molecule type" value="Genomic_DNA"/>
</dbReference>
<keyword evidence="2" id="KW-1133">Transmembrane helix</keyword>
<gene>
    <name evidence="3" type="ORF">QBC37DRAFT_460398</name>
</gene>
<accession>A0AAN7B910</accession>
<reference evidence="3" key="2">
    <citation type="submission" date="2023-05" db="EMBL/GenBank/DDBJ databases">
        <authorList>
            <consortium name="Lawrence Berkeley National Laboratory"/>
            <person name="Steindorff A."/>
            <person name="Hensen N."/>
            <person name="Bonometti L."/>
            <person name="Westerberg I."/>
            <person name="Brannstrom I.O."/>
            <person name="Guillou S."/>
            <person name="Cros-Aarteil S."/>
            <person name="Calhoun S."/>
            <person name="Haridas S."/>
            <person name="Kuo A."/>
            <person name="Mondo S."/>
            <person name="Pangilinan J."/>
            <person name="Riley R."/>
            <person name="Labutti K."/>
            <person name="Andreopoulos B."/>
            <person name="Lipzen A."/>
            <person name="Chen C."/>
            <person name="Yanf M."/>
            <person name="Daum C."/>
            <person name="Ng V."/>
            <person name="Clum A."/>
            <person name="Ohm R."/>
            <person name="Martin F."/>
            <person name="Silar P."/>
            <person name="Natvig D."/>
            <person name="Lalanne C."/>
            <person name="Gautier V."/>
            <person name="Ament-Velasquez S.L."/>
            <person name="Kruys A."/>
            <person name="Hutchinson M.I."/>
            <person name="Powell A.J."/>
            <person name="Barry K."/>
            <person name="Miller A.N."/>
            <person name="Grigoriev I.V."/>
            <person name="Debuchy R."/>
            <person name="Gladieux P."/>
            <person name="Thoren M.H."/>
            <person name="Johannesson H."/>
        </authorList>
    </citation>
    <scope>NUCLEOTIDE SEQUENCE</scope>
    <source>
        <strain evidence="3">PSN293</strain>
    </source>
</reference>
<proteinExistence type="predicted"/>
<dbReference type="PANTHER" id="PTHR37577">
    <property type="entry name" value="INTEGRAL MEMBRANE PROTEIN"/>
    <property type="match status" value="1"/>
</dbReference>
<organism evidence="3 4">
    <name type="scientific">Rhypophila decipiens</name>
    <dbReference type="NCBI Taxonomy" id="261697"/>
    <lineage>
        <taxon>Eukaryota</taxon>
        <taxon>Fungi</taxon>
        <taxon>Dikarya</taxon>
        <taxon>Ascomycota</taxon>
        <taxon>Pezizomycotina</taxon>
        <taxon>Sordariomycetes</taxon>
        <taxon>Sordariomycetidae</taxon>
        <taxon>Sordariales</taxon>
        <taxon>Naviculisporaceae</taxon>
        <taxon>Rhypophila</taxon>
    </lineage>
</organism>
<evidence type="ECO:0000256" key="1">
    <source>
        <dbReference type="SAM" id="MobiDB-lite"/>
    </source>
</evidence>
<dbReference type="InterPro" id="IPR053018">
    <property type="entry name" value="Elsinochrome_Biosynth-Asso"/>
</dbReference>
<feature type="transmembrane region" description="Helical" evidence="2">
    <location>
        <begin position="176"/>
        <end position="195"/>
    </location>
</feature>
<comment type="caution">
    <text evidence="3">The sequence shown here is derived from an EMBL/GenBank/DDBJ whole genome shotgun (WGS) entry which is preliminary data.</text>
</comment>
<protein>
    <submittedName>
        <fullName evidence="3">Uncharacterized protein</fullName>
    </submittedName>
</protein>
<feature type="region of interest" description="Disordered" evidence="1">
    <location>
        <begin position="276"/>
        <end position="305"/>
    </location>
</feature>
<dbReference type="Proteomes" id="UP001301769">
    <property type="component" value="Unassembled WGS sequence"/>
</dbReference>
<feature type="transmembrane region" description="Helical" evidence="2">
    <location>
        <begin position="311"/>
        <end position="332"/>
    </location>
</feature>
<keyword evidence="2" id="KW-0812">Transmembrane</keyword>
<feature type="compositionally biased region" description="Polar residues" evidence="1">
    <location>
        <begin position="481"/>
        <end position="514"/>
    </location>
</feature>
<keyword evidence="2" id="KW-0472">Membrane</keyword>
<dbReference type="AlphaFoldDB" id="A0AAN7B910"/>
<feature type="transmembrane region" description="Helical" evidence="2">
    <location>
        <begin position="50"/>
        <end position="78"/>
    </location>
</feature>